<dbReference type="PANTHER" id="PTHR43547:SF2">
    <property type="entry name" value="HYBRID SIGNAL TRANSDUCTION HISTIDINE KINASE C"/>
    <property type="match status" value="1"/>
</dbReference>
<evidence type="ECO:0000313" key="6">
    <source>
        <dbReference type="Proteomes" id="UP000627292"/>
    </source>
</evidence>
<proteinExistence type="predicted"/>
<dbReference type="GO" id="GO:0000155">
    <property type="term" value="F:phosphorelay sensor kinase activity"/>
    <property type="evidence" value="ECO:0007669"/>
    <property type="project" value="InterPro"/>
</dbReference>
<dbReference type="Gene3D" id="3.30.565.10">
    <property type="entry name" value="Histidine kinase-like ATPase, C-terminal domain"/>
    <property type="match status" value="1"/>
</dbReference>
<dbReference type="PANTHER" id="PTHR43547">
    <property type="entry name" value="TWO-COMPONENT HISTIDINE KINASE"/>
    <property type="match status" value="1"/>
</dbReference>
<dbReference type="InterPro" id="IPR036890">
    <property type="entry name" value="HATPase_C_sf"/>
</dbReference>
<reference evidence="5" key="1">
    <citation type="journal article" date="2014" name="Int. J. Syst. Evol. Microbiol.">
        <title>Complete genome sequence of Corynebacterium casei LMG S-19264T (=DSM 44701T), isolated from a smear-ripened cheese.</title>
        <authorList>
            <consortium name="US DOE Joint Genome Institute (JGI-PGF)"/>
            <person name="Walter F."/>
            <person name="Albersmeier A."/>
            <person name="Kalinowski J."/>
            <person name="Ruckert C."/>
        </authorList>
    </citation>
    <scope>NUCLEOTIDE SEQUENCE</scope>
    <source>
        <strain evidence="5">CGMCC 1.15290</strain>
    </source>
</reference>
<dbReference type="InterPro" id="IPR005467">
    <property type="entry name" value="His_kinase_dom"/>
</dbReference>
<reference evidence="5" key="2">
    <citation type="submission" date="2020-09" db="EMBL/GenBank/DDBJ databases">
        <authorList>
            <person name="Sun Q."/>
            <person name="Zhou Y."/>
        </authorList>
    </citation>
    <scope>NUCLEOTIDE SEQUENCE</scope>
    <source>
        <strain evidence="5">CGMCC 1.15290</strain>
    </source>
</reference>
<evidence type="ECO:0000256" key="2">
    <source>
        <dbReference type="ARBA" id="ARBA00012438"/>
    </source>
</evidence>
<evidence type="ECO:0000313" key="5">
    <source>
        <dbReference type="EMBL" id="GGH70155.1"/>
    </source>
</evidence>
<evidence type="ECO:0000256" key="3">
    <source>
        <dbReference type="ARBA" id="ARBA00022553"/>
    </source>
</evidence>
<comment type="catalytic activity">
    <reaction evidence="1">
        <text>ATP + protein L-histidine = ADP + protein N-phospho-L-histidine.</text>
        <dbReference type="EC" id="2.7.13.3"/>
    </reaction>
</comment>
<accession>A0A917IY48</accession>
<gene>
    <name evidence="5" type="ORF">GCM10011379_28140</name>
</gene>
<protein>
    <recommendedName>
        <fullName evidence="2">histidine kinase</fullName>
        <ecNumber evidence="2">2.7.13.3</ecNumber>
    </recommendedName>
</protein>
<evidence type="ECO:0000259" key="4">
    <source>
        <dbReference type="PROSITE" id="PS50109"/>
    </source>
</evidence>
<keyword evidence="3" id="KW-0597">Phosphoprotein</keyword>
<dbReference type="AlphaFoldDB" id="A0A917IY48"/>
<dbReference type="SUPFAM" id="SSF47384">
    <property type="entry name" value="Homodimeric domain of signal transducing histidine kinase"/>
    <property type="match status" value="1"/>
</dbReference>
<organism evidence="5 6">
    <name type="scientific">Filimonas zeae</name>
    <dbReference type="NCBI Taxonomy" id="1737353"/>
    <lineage>
        <taxon>Bacteria</taxon>
        <taxon>Pseudomonadati</taxon>
        <taxon>Bacteroidota</taxon>
        <taxon>Chitinophagia</taxon>
        <taxon>Chitinophagales</taxon>
        <taxon>Chitinophagaceae</taxon>
        <taxon>Filimonas</taxon>
    </lineage>
</organism>
<dbReference type="InterPro" id="IPR036097">
    <property type="entry name" value="HisK_dim/P_sf"/>
</dbReference>
<dbReference type="Pfam" id="PF02518">
    <property type="entry name" value="HATPase_c"/>
    <property type="match status" value="1"/>
</dbReference>
<dbReference type="SMART" id="SM00387">
    <property type="entry name" value="HATPase_c"/>
    <property type="match status" value="1"/>
</dbReference>
<dbReference type="InterPro" id="IPR004358">
    <property type="entry name" value="Sig_transdc_His_kin-like_C"/>
</dbReference>
<dbReference type="PROSITE" id="PS50109">
    <property type="entry name" value="HIS_KIN"/>
    <property type="match status" value="1"/>
</dbReference>
<dbReference type="EC" id="2.7.13.3" evidence="2"/>
<evidence type="ECO:0000256" key="1">
    <source>
        <dbReference type="ARBA" id="ARBA00000085"/>
    </source>
</evidence>
<dbReference type="InterPro" id="IPR003594">
    <property type="entry name" value="HATPase_dom"/>
</dbReference>
<comment type="caution">
    <text evidence="5">The sequence shown here is derived from an EMBL/GenBank/DDBJ whole genome shotgun (WGS) entry which is preliminary data.</text>
</comment>
<sequence length="235" mass="26747">MPDANDIPLTQKLEIMELFIVSYTHEVRSFFTAIHGALYYIEKGIEKDRWLNLTKQSTKDALSLIENMLTTVKLKEGKLAITLLSESFHFTNWLFPFITTLRENPFFSKDIHVDSAATLEKLHITTDKIKLEQIVLNLVANAQKYSARESYINILCYTVDDYIIIKVTNKGTTIPPEKLKLLFTLYYQADAERAGVGLGLYLSKLYVDAMGGSIDVNSKDMLTVFTVKIPLQPII</sequence>
<name>A0A917IY48_9BACT</name>
<feature type="domain" description="Histidine kinase" evidence="4">
    <location>
        <begin position="22"/>
        <end position="233"/>
    </location>
</feature>
<dbReference type="EMBL" id="BMIB01000003">
    <property type="protein sequence ID" value="GGH70155.1"/>
    <property type="molecule type" value="Genomic_DNA"/>
</dbReference>
<dbReference type="SUPFAM" id="SSF55874">
    <property type="entry name" value="ATPase domain of HSP90 chaperone/DNA topoisomerase II/histidine kinase"/>
    <property type="match status" value="1"/>
</dbReference>
<dbReference type="Proteomes" id="UP000627292">
    <property type="component" value="Unassembled WGS sequence"/>
</dbReference>
<keyword evidence="6" id="KW-1185">Reference proteome</keyword>
<dbReference type="PRINTS" id="PR00344">
    <property type="entry name" value="BCTRLSENSOR"/>
</dbReference>